<name>A0A8D9M0F6_BRACM</name>
<dbReference type="EMBL" id="LS974618">
    <property type="protein sequence ID" value="CAG7893711.1"/>
    <property type="molecule type" value="Genomic_DNA"/>
</dbReference>
<feature type="non-terminal residue" evidence="1">
    <location>
        <position position="1"/>
    </location>
</feature>
<evidence type="ECO:0000313" key="1">
    <source>
        <dbReference type="EMBL" id="CAG7893711.1"/>
    </source>
</evidence>
<reference evidence="1 2" key="1">
    <citation type="submission" date="2021-07" db="EMBL/GenBank/DDBJ databases">
        <authorList>
            <consortium name="Genoscope - CEA"/>
            <person name="William W."/>
        </authorList>
    </citation>
    <scope>NUCLEOTIDE SEQUENCE [LARGE SCALE GENOMIC DNA]</scope>
</reference>
<organism evidence="1 2">
    <name type="scientific">Brassica campestris</name>
    <name type="common">Field mustard</name>
    <dbReference type="NCBI Taxonomy" id="3711"/>
    <lineage>
        <taxon>Eukaryota</taxon>
        <taxon>Viridiplantae</taxon>
        <taxon>Streptophyta</taxon>
        <taxon>Embryophyta</taxon>
        <taxon>Tracheophyta</taxon>
        <taxon>Spermatophyta</taxon>
        <taxon>Magnoliopsida</taxon>
        <taxon>eudicotyledons</taxon>
        <taxon>Gunneridae</taxon>
        <taxon>Pentapetalae</taxon>
        <taxon>rosids</taxon>
        <taxon>malvids</taxon>
        <taxon>Brassicales</taxon>
        <taxon>Brassicaceae</taxon>
        <taxon>Brassiceae</taxon>
        <taxon>Brassica</taxon>
    </lineage>
</organism>
<dbReference type="Gramene" id="A02p26630.2_BraZ1">
    <property type="protein sequence ID" value="A02p26630.2_BraZ1.CDS.1"/>
    <property type="gene ID" value="A02g26630.2_BraZ1"/>
</dbReference>
<proteinExistence type="predicted"/>
<accession>A0A8D9M0F6</accession>
<dbReference type="AlphaFoldDB" id="A0A8D9M0F6"/>
<dbReference type="Proteomes" id="UP000694005">
    <property type="component" value="Chromosome A02"/>
</dbReference>
<protein>
    <submittedName>
        <fullName evidence="1">Uncharacterized protein</fullName>
    </submittedName>
</protein>
<feature type="non-terminal residue" evidence="1">
    <location>
        <position position="79"/>
    </location>
</feature>
<evidence type="ECO:0000313" key="2">
    <source>
        <dbReference type="Proteomes" id="UP000694005"/>
    </source>
</evidence>
<gene>
    <name evidence="1" type="ORF">BRAPAZ1V2_A02P26630.2</name>
</gene>
<sequence length="79" mass="8222">GVRRRVRARAGAGGPDVSGLALFHCCRLVCLTFLRYARGPGLGFGHVVRSAAEEYGSGGLSAFSGASARRSSGGRRLRS</sequence>